<reference evidence="2 3" key="1">
    <citation type="submission" date="2021-04" db="EMBL/GenBank/DDBJ databases">
        <title>Chitinophaga sp. nov., isolated from the rhizosphere soil.</title>
        <authorList>
            <person name="He S."/>
        </authorList>
    </citation>
    <scope>NUCLEOTIDE SEQUENCE [LARGE SCALE GENOMIC DNA]</scope>
    <source>
        <strain evidence="2 3">2R12</strain>
    </source>
</reference>
<evidence type="ECO:0000313" key="2">
    <source>
        <dbReference type="EMBL" id="MBS0026326.1"/>
    </source>
</evidence>
<gene>
    <name evidence="2" type="ORF">KE626_03280</name>
</gene>
<organism evidence="2 3">
    <name type="scientific">Chitinophaga hostae</name>
    <dbReference type="NCBI Taxonomy" id="2831022"/>
    <lineage>
        <taxon>Bacteria</taxon>
        <taxon>Pseudomonadati</taxon>
        <taxon>Bacteroidota</taxon>
        <taxon>Chitinophagia</taxon>
        <taxon>Chitinophagales</taxon>
        <taxon>Chitinophagaceae</taxon>
        <taxon>Chitinophaga</taxon>
    </lineage>
</organism>
<feature type="signal peptide" evidence="1">
    <location>
        <begin position="1"/>
        <end position="21"/>
    </location>
</feature>
<dbReference type="Proteomes" id="UP000676386">
    <property type="component" value="Unassembled WGS sequence"/>
</dbReference>
<dbReference type="PROSITE" id="PS51257">
    <property type="entry name" value="PROKAR_LIPOPROTEIN"/>
    <property type="match status" value="1"/>
</dbReference>
<name>A0ABS5ITU5_9BACT</name>
<protein>
    <recommendedName>
        <fullName evidence="4">Lipoprotein</fullName>
    </recommendedName>
</protein>
<feature type="chain" id="PRO_5045128441" description="Lipoprotein" evidence="1">
    <location>
        <begin position="22"/>
        <end position="304"/>
    </location>
</feature>
<sequence>MKSYFSTNRVLAWTITSVAVATIFFACKKEVTTDTAPNNQSDNNTIGAVQHEAIVSAMYGDLFETAATVGISQGMYTGRKANPGGGEMADQPQGCPSAELLDATGNTWPKRVDIDFGTSCLDRYGVFRSGVLHVIFSGPLFSPGATIVVEPRNYKLNGKAVEGRFVISGVSYSTTNGIQYTTELTNGKVTLSDSVVINYASKKTVKQIAGVDKDQPFLNPSDDVFSVEGNAALSYVKGPVTGATANFSTEEALIKAWSCAYISKGKLKVEFDKITGVINYGDGLCDDVATITVGDKAKEIKLKP</sequence>
<evidence type="ECO:0000313" key="3">
    <source>
        <dbReference type="Proteomes" id="UP000676386"/>
    </source>
</evidence>
<dbReference type="RefSeq" id="WP_211971441.1">
    <property type="nucleotide sequence ID" value="NZ_CBFHAM010000005.1"/>
</dbReference>
<evidence type="ECO:0000256" key="1">
    <source>
        <dbReference type="SAM" id="SignalP"/>
    </source>
</evidence>
<keyword evidence="1" id="KW-0732">Signal</keyword>
<evidence type="ECO:0008006" key="4">
    <source>
        <dbReference type="Google" id="ProtNLM"/>
    </source>
</evidence>
<keyword evidence="3" id="KW-1185">Reference proteome</keyword>
<accession>A0ABS5ITU5</accession>
<proteinExistence type="predicted"/>
<dbReference type="EMBL" id="JAGTXB010000001">
    <property type="protein sequence ID" value="MBS0026326.1"/>
    <property type="molecule type" value="Genomic_DNA"/>
</dbReference>
<comment type="caution">
    <text evidence="2">The sequence shown here is derived from an EMBL/GenBank/DDBJ whole genome shotgun (WGS) entry which is preliminary data.</text>
</comment>